<feature type="compositionally biased region" description="Basic and acidic residues" evidence="1">
    <location>
        <begin position="231"/>
        <end position="267"/>
    </location>
</feature>
<comment type="caution">
    <text evidence="2">The sequence shown here is derived from an EMBL/GenBank/DDBJ whole genome shotgun (WGS) entry which is preliminary data.</text>
</comment>
<proteinExistence type="predicted"/>
<feature type="region of interest" description="Disordered" evidence="1">
    <location>
        <begin position="183"/>
        <end position="267"/>
    </location>
</feature>
<accession>A0A507ASN8</accession>
<dbReference type="InParanoid" id="A0A507ASN8"/>
<feature type="compositionally biased region" description="Basic residues" evidence="1">
    <location>
        <begin position="131"/>
        <end position="147"/>
    </location>
</feature>
<evidence type="ECO:0000256" key="1">
    <source>
        <dbReference type="SAM" id="MobiDB-lite"/>
    </source>
</evidence>
<evidence type="ECO:0000313" key="3">
    <source>
        <dbReference type="Proteomes" id="UP000319257"/>
    </source>
</evidence>
<sequence>MAPLIRRGAAAAAAVVATPPRAILPKIDDLFLAPRTPPAVAERLLSHLPSRTPVEAPSRVVAARDETTSTIPSGYGALYSGPDPGTVVGITLGAVAGFLLLAWLIRSVCGLGGIMVGAEESSVGTASVVTRKSRHGHHHHHHHGRDRVRRETVEVRTASRGPPAAIIVDEPGGERVERVVMEERRRRSVSRQPSVPPPPPRVVASDDDEVVVIEEHSPPRRHRSKRHSSGSRRESGYRDIDPDRFAGGDAPLRDPRRGSRRYSRDRG</sequence>
<dbReference type="OrthoDB" id="5423884at2759"/>
<dbReference type="Proteomes" id="UP000319257">
    <property type="component" value="Unassembled WGS sequence"/>
</dbReference>
<protein>
    <submittedName>
        <fullName evidence="2">Uncharacterized protein</fullName>
    </submittedName>
</protein>
<dbReference type="RefSeq" id="XP_030992188.1">
    <property type="nucleotide sequence ID" value="XM_031143391.1"/>
</dbReference>
<keyword evidence="3" id="KW-1185">Reference proteome</keyword>
<dbReference type="EMBL" id="SKBQ01000057">
    <property type="protein sequence ID" value="TPX10477.1"/>
    <property type="molecule type" value="Genomic_DNA"/>
</dbReference>
<dbReference type="GeneID" id="41975974"/>
<reference evidence="2 3" key="1">
    <citation type="submission" date="2019-06" db="EMBL/GenBank/DDBJ databases">
        <title>Draft genome sequence of the filamentous fungus Phialemoniopsis curvata isolated from diesel fuel.</title>
        <authorList>
            <person name="Varaljay V.A."/>
            <person name="Lyon W.J."/>
            <person name="Crouch A.L."/>
            <person name="Drake C.E."/>
            <person name="Hollomon J.M."/>
            <person name="Nadeau L.J."/>
            <person name="Nunn H.S."/>
            <person name="Stevenson B.S."/>
            <person name="Bojanowski C.L."/>
            <person name="Crookes-Goodson W.J."/>
        </authorList>
    </citation>
    <scope>NUCLEOTIDE SEQUENCE [LARGE SCALE GENOMIC DNA]</scope>
    <source>
        <strain evidence="2 3">D216</strain>
    </source>
</reference>
<gene>
    <name evidence="2" type="ORF">E0L32_008527</name>
</gene>
<feature type="region of interest" description="Disordered" evidence="1">
    <location>
        <begin position="130"/>
        <end position="158"/>
    </location>
</feature>
<dbReference type="AlphaFoldDB" id="A0A507ASN8"/>
<evidence type="ECO:0000313" key="2">
    <source>
        <dbReference type="EMBL" id="TPX10477.1"/>
    </source>
</evidence>
<organism evidence="2 3">
    <name type="scientific">Thyridium curvatum</name>
    <dbReference type="NCBI Taxonomy" id="1093900"/>
    <lineage>
        <taxon>Eukaryota</taxon>
        <taxon>Fungi</taxon>
        <taxon>Dikarya</taxon>
        <taxon>Ascomycota</taxon>
        <taxon>Pezizomycotina</taxon>
        <taxon>Sordariomycetes</taxon>
        <taxon>Sordariomycetidae</taxon>
        <taxon>Thyridiales</taxon>
        <taxon>Thyridiaceae</taxon>
        <taxon>Thyridium</taxon>
    </lineage>
</organism>
<name>A0A507ASN8_9PEZI</name>
<feature type="compositionally biased region" description="Basic residues" evidence="1">
    <location>
        <begin position="219"/>
        <end position="230"/>
    </location>
</feature>